<dbReference type="EMBL" id="CM042011">
    <property type="protein sequence ID" value="KAI3766483.1"/>
    <property type="molecule type" value="Genomic_DNA"/>
</dbReference>
<protein>
    <submittedName>
        <fullName evidence="1">Uncharacterized protein</fullName>
    </submittedName>
</protein>
<name>A0ACB9F6F6_CICIN</name>
<dbReference type="Proteomes" id="UP001055811">
    <property type="component" value="Linkage Group LG03"/>
</dbReference>
<proteinExistence type="predicted"/>
<accession>A0ACB9F6F6</accession>
<organism evidence="1 2">
    <name type="scientific">Cichorium intybus</name>
    <name type="common">Chicory</name>
    <dbReference type="NCBI Taxonomy" id="13427"/>
    <lineage>
        <taxon>Eukaryota</taxon>
        <taxon>Viridiplantae</taxon>
        <taxon>Streptophyta</taxon>
        <taxon>Embryophyta</taxon>
        <taxon>Tracheophyta</taxon>
        <taxon>Spermatophyta</taxon>
        <taxon>Magnoliopsida</taxon>
        <taxon>eudicotyledons</taxon>
        <taxon>Gunneridae</taxon>
        <taxon>Pentapetalae</taxon>
        <taxon>asterids</taxon>
        <taxon>campanulids</taxon>
        <taxon>Asterales</taxon>
        <taxon>Asteraceae</taxon>
        <taxon>Cichorioideae</taxon>
        <taxon>Cichorieae</taxon>
        <taxon>Cichoriinae</taxon>
        <taxon>Cichorium</taxon>
    </lineage>
</organism>
<sequence>MEQITTAGNSPPRPSSTTTTTVAEPPDNQKRQRYDRCFSFMEISIDPGIKSLTRLDSRKFKIEIQKWAKAVVRYARQVSDRFSSRQVSNTSPN</sequence>
<reference evidence="1 2" key="2">
    <citation type="journal article" date="2022" name="Mol. Ecol. Resour.">
        <title>The genomes of chicory, endive, great burdock and yacon provide insights into Asteraceae paleo-polyploidization history and plant inulin production.</title>
        <authorList>
            <person name="Fan W."/>
            <person name="Wang S."/>
            <person name="Wang H."/>
            <person name="Wang A."/>
            <person name="Jiang F."/>
            <person name="Liu H."/>
            <person name="Zhao H."/>
            <person name="Xu D."/>
            <person name="Zhang Y."/>
        </authorList>
    </citation>
    <scope>NUCLEOTIDE SEQUENCE [LARGE SCALE GENOMIC DNA]</scope>
    <source>
        <strain evidence="2">cv. Punajuju</strain>
        <tissue evidence="1">Leaves</tissue>
    </source>
</reference>
<reference evidence="2" key="1">
    <citation type="journal article" date="2022" name="Mol. Ecol. Resour.">
        <title>The genomes of chicory, endive, great burdock and yacon provide insights into Asteraceae palaeo-polyploidization history and plant inulin production.</title>
        <authorList>
            <person name="Fan W."/>
            <person name="Wang S."/>
            <person name="Wang H."/>
            <person name="Wang A."/>
            <person name="Jiang F."/>
            <person name="Liu H."/>
            <person name="Zhao H."/>
            <person name="Xu D."/>
            <person name="Zhang Y."/>
        </authorList>
    </citation>
    <scope>NUCLEOTIDE SEQUENCE [LARGE SCALE GENOMIC DNA]</scope>
    <source>
        <strain evidence="2">cv. Punajuju</strain>
    </source>
</reference>
<evidence type="ECO:0000313" key="1">
    <source>
        <dbReference type="EMBL" id="KAI3766483.1"/>
    </source>
</evidence>
<evidence type="ECO:0000313" key="2">
    <source>
        <dbReference type="Proteomes" id="UP001055811"/>
    </source>
</evidence>
<keyword evidence="2" id="KW-1185">Reference proteome</keyword>
<comment type="caution">
    <text evidence="1">The sequence shown here is derived from an EMBL/GenBank/DDBJ whole genome shotgun (WGS) entry which is preliminary data.</text>
</comment>
<gene>
    <name evidence="1" type="ORF">L2E82_16546</name>
</gene>